<reference evidence="3" key="1">
    <citation type="submission" date="2018-10" db="EMBL/GenBank/DDBJ databases">
        <authorList>
            <person name="Peiro R."/>
            <person name="Begona"/>
            <person name="Cbmso G."/>
            <person name="Lopez M."/>
            <person name="Gonzalez S."/>
            <person name="Sacristan E."/>
            <person name="Castillo E."/>
        </authorList>
    </citation>
    <scope>NUCLEOTIDE SEQUENCE [LARGE SCALE GENOMIC DNA]</scope>
</reference>
<feature type="compositionally biased region" description="Basic and acidic residues" evidence="1">
    <location>
        <begin position="1"/>
        <end position="16"/>
    </location>
</feature>
<dbReference type="RefSeq" id="WP_111386785.1">
    <property type="nucleotide sequence ID" value="NZ_NPEW01000187.1"/>
</dbReference>
<dbReference type="EMBL" id="UWOC01000159">
    <property type="protein sequence ID" value="VCU09454.1"/>
    <property type="molecule type" value="Genomic_DNA"/>
</dbReference>
<feature type="region of interest" description="Disordered" evidence="1">
    <location>
        <begin position="1"/>
        <end position="124"/>
    </location>
</feature>
<accession>A0A327K9G8</accession>
<evidence type="ECO:0008006" key="4">
    <source>
        <dbReference type="Google" id="ProtNLM"/>
    </source>
</evidence>
<evidence type="ECO:0000313" key="2">
    <source>
        <dbReference type="EMBL" id="VCU09454.1"/>
    </source>
</evidence>
<feature type="compositionally biased region" description="Basic and acidic residues" evidence="1">
    <location>
        <begin position="41"/>
        <end position="61"/>
    </location>
</feature>
<keyword evidence="3" id="KW-1185">Reference proteome</keyword>
<gene>
    <name evidence="2" type="ORF">RHODGE_RHODGE_03137</name>
</gene>
<evidence type="ECO:0000313" key="3">
    <source>
        <dbReference type="Proteomes" id="UP000289200"/>
    </source>
</evidence>
<sequence length="124" mass="13442">MDRDETTRLRRGEARPGKGYADEPEISSWDRPLLETPGGRSADRDPADRDITDDETRRDDVGAVPRSAVTGAHEPGTGAVETPDGLDETSEVTRRAAEDIGTGPGREDREDETPVFERGGLPKA</sequence>
<dbReference type="AlphaFoldDB" id="A0A327K9G8"/>
<proteinExistence type="predicted"/>
<comment type="caution">
    <text evidence="2">The sequence shown here is derived from an EMBL/GenBank/DDBJ whole genome shotgun (WGS) entry which is preliminary data.</text>
</comment>
<dbReference type="Proteomes" id="UP000289200">
    <property type="component" value="Unassembled WGS sequence"/>
</dbReference>
<organism evidence="2 3">
    <name type="scientific">Rhodoplanes serenus</name>
    <dbReference type="NCBI Taxonomy" id="200615"/>
    <lineage>
        <taxon>Bacteria</taxon>
        <taxon>Pseudomonadati</taxon>
        <taxon>Pseudomonadota</taxon>
        <taxon>Alphaproteobacteria</taxon>
        <taxon>Hyphomicrobiales</taxon>
        <taxon>Nitrobacteraceae</taxon>
        <taxon>Rhodoplanes</taxon>
    </lineage>
</organism>
<dbReference type="OrthoDB" id="8162676at2"/>
<evidence type="ECO:0000256" key="1">
    <source>
        <dbReference type="SAM" id="MobiDB-lite"/>
    </source>
</evidence>
<name>A0A327K9G8_9BRAD</name>
<protein>
    <recommendedName>
        <fullName evidence="4">DUF5709 domain-containing protein</fullName>
    </recommendedName>
</protein>